<feature type="transmembrane region" description="Helical" evidence="1">
    <location>
        <begin position="57"/>
        <end position="75"/>
    </location>
</feature>
<accession>A0ABX1YZT5</accession>
<name>A0ABX1YZT5_9BACL</name>
<keyword evidence="1" id="KW-0472">Membrane</keyword>
<dbReference type="Proteomes" id="UP000658690">
    <property type="component" value="Unassembled WGS sequence"/>
</dbReference>
<keyword evidence="1" id="KW-0812">Transmembrane</keyword>
<evidence type="ECO:0000313" key="3">
    <source>
        <dbReference type="Proteomes" id="UP000658690"/>
    </source>
</evidence>
<proteinExistence type="predicted"/>
<protein>
    <submittedName>
        <fullName evidence="2">Uncharacterized protein</fullName>
    </submittedName>
</protein>
<feature type="transmembrane region" description="Helical" evidence="1">
    <location>
        <begin position="7"/>
        <end position="25"/>
    </location>
</feature>
<keyword evidence="1" id="KW-1133">Transmembrane helix</keyword>
<evidence type="ECO:0000313" key="2">
    <source>
        <dbReference type="EMBL" id="NOU86655.1"/>
    </source>
</evidence>
<dbReference type="RefSeq" id="WP_171689913.1">
    <property type="nucleotide sequence ID" value="NZ_WHOC01000069.1"/>
</dbReference>
<sequence length="201" mass="22582">MRKNIKIIGIMIVLTLSYIVIAPYQYNMTALQFYVVTVGCILLSCLHVFLFAKRITLGNGVGIVFLLSIIIFSLVEIHHQIPNLRIKQMIEPYVHNAPIKMIGYDTSQSASLPGDPSKNELSEAQGSRTIFLEKAITPGKNVVRYTFVFKNPLFMNRVDVSRKACIDGFILCNYYYIGVVIIDPDNNELIAFSVMNKGVGK</sequence>
<reference evidence="2 3" key="1">
    <citation type="submission" date="2019-10" db="EMBL/GenBank/DDBJ databases">
        <title>Description of Paenibacillus choica sp. nov.</title>
        <authorList>
            <person name="Carlier A."/>
            <person name="Qi S."/>
        </authorList>
    </citation>
    <scope>NUCLEOTIDE SEQUENCE [LARGE SCALE GENOMIC DNA]</scope>
    <source>
        <strain evidence="2 3">LMG 31460</strain>
    </source>
</reference>
<keyword evidence="3" id="KW-1185">Reference proteome</keyword>
<comment type="caution">
    <text evidence="2">The sequence shown here is derived from an EMBL/GenBank/DDBJ whole genome shotgun (WGS) entry which is preliminary data.</text>
</comment>
<organism evidence="2 3">
    <name type="scientific">Paenibacillus germinis</name>
    <dbReference type="NCBI Taxonomy" id="2654979"/>
    <lineage>
        <taxon>Bacteria</taxon>
        <taxon>Bacillati</taxon>
        <taxon>Bacillota</taxon>
        <taxon>Bacilli</taxon>
        <taxon>Bacillales</taxon>
        <taxon>Paenibacillaceae</taxon>
        <taxon>Paenibacillus</taxon>
    </lineage>
</organism>
<dbReference type="EMBL" id="WHOC01000069">
    <property type="protein sequence ID" value="NOU86655.1"/>
    <property type="molecule type" value="Genomic_DNA"/>
</dbReference>
<feature type="transmembrane region" description="Helical" evidence="1">
    <location>
        <begin position="31"/>
        <end position="50"/>
    </location>
</feature>
<gene>
    <name evidence="2" type="ORF">GC102_12845</name>
</gene>
<evidence type="ECO:0000256" key="1">
    <source>
        <dbReference type="SAM" id="Phobius"/>
    </source>
</evidence>